<organism evidence="1 2">
    <name type="scientific">Gossypium davidsonii</name>
    <name type="common">Davidson's cotton</name>
    <name type="synonym">Gossypium klotzschianum subsp. davidsonii</name>
    <dbReference type="NCBI Taxonomy" id="34287"/>
    <lineage>
        <taxon>Eukaryota</taxon>
        <taxon>Viridiplantae</taxon>
        <taxon>Streptophyta</taxon>
        <taxon>Embryophyta</taxon>
        <taxon>Tracheophyta</taxon>
        <taxon>Spermatophyta</taxon>
        <taxon>Magnoliopsida</taxon>
        <taxon>eudicotyledons</taxon>
        <taxon>Gunneridae</taxon>
        <taxon>Pentapetalae</taxon>
        <taxon>rosids</taxon>
        <taxon>malvids</taxon>
        <taxon>Malvales</taxon>
        <taxon>Malvaceae</taxon>
        <taxon>Malvoideae</taxon>
        <taxon>Gossypium</taxon>
    </lineage>
</organism>
<keyword evidence="2" id="KW-1185">Reference proteome</keyword>
<gene>
    <name evidence="1" type="ORF">Godav_002680</name>
</gene>
<reference evidence="1 2" key="1">
    <citation type="journal article" date="2019" name="Genome Biol. Evol.">
        <title>Insights into the evolution of the New World diploid cottons (Gossypium, subgenus Houzingenia) based on genome sequencing.</title>
        <authorList>
            <person name="Grover C.E."/>
            <person name="Arick M.A. 2nd"/>
            <person name="Thrash A."/>
            <person name="Conover J.L."/>
            <person name="Sanders W.S."/>
            <person name="Peterson D.G."/>
            <person name="Frelichowski J.E."/>
            <person name="Scheffler J.A."/>
            <person name="Scheffler B.E."/>
            <person name="Wendel J.F."/>
        </authorList>
    </citation>
    <scope>NUCLEOTIDE SEQUENCE [LARGE SCALE GENOMIC DNA]</scope>
    <source>
        <strain evidence="1">27</strain>
        <tissue evidence="1">Leaf</tissue>
    </source>
</reference>
<protein>
    <submittedName>
        <fullName evidence="1">Uncharacterized protein</fullName>
    </submittedName>
</protein>
<accession>A0A7J8SYK2</accession>
<evidence type="ECO:0000313" key="1">
    <source>
        <dbReference type="EMBL" id="MBA0630602.1"/>
    </source>
</evidence>
<dbReference type="Proteomes" id="UP000593561">
    <property type="component" value="Unassembled WGS sequence"/>
</dbReference>
<proteinExistence type="predicted"/>
<sequence>MVWVGGYGGGLDQSKNGVKEEDVVSDIAKLEELPKEEKA</sequence>
<dbReference type="AlphaFoldDB" id="A0A7J8SYK2"/>
<evidence type="ECO:0000313" key="2">
    <source>
        <dbReference type="Proteomes" id="UP000593561"/>
    </source>
</evidence>
<dbReference type="EMBL" id="JABFAC010000012">
    <property type="protein sequence ID" value="MBA0630602.1"/>
    <property type="molecule type" value="Genomic_DNA"/>
</dbReference>
<name>A0A7J8SYK2_GOSDV</name>
<comment type="caution">
    <text evidence="1">The sequence shown here is derived from an EMBL/GenBank/DDBJ whole genome shotgun (WGS) entry which is preliminary data.</text>
</comment>